<dbReference type="Proteomes" id="UP001231189">
    <property type="component" value="Unassembled WGS sequence"/>
</dbReference>
<organism evidence="2 3">
    <name type="scientific">Lolium multiflorum</name>
    <name type="common">Italian ryegrass</name>
    <name type="synonym">Lolium perenne subsp. multiflorum</name>
    <dbReference type="NCBI Taxonomy" id="4521"/>
    <lineage>
        <taxon>Eukaryota</taxon>
        <taxon>Viridiplantae</taxon>
        <taxon>Streptophyta</taxon>
        <taxon>Embryophyta</taxon>
        <taxon>Tracheophyta</taxon>
        <taxon>Spermatophyta</taxon>
        <taxon>Magnoliopsida</taxon>
        <taxon>Liliopsida</taxon>
        <taxon>Poales</taxon>
        <taxon>Poaceae</taxon>
        <taxon>BOP clade</taxon>
        <taxon>Pooideae</taxon>
        <taxon>Poodae</taxon>
        <taxon>Poeae</taxon>
        <taxon>Poeae Chloroplast Group 2 (Poeae type)</taxon>
        <taxon>Loliodinae</taxon>
        <taxon>Loliinae</taxon>
        <taxon>Lolium</taxon>
    </lineage>
</organism>
<accession>A0AAD8QPV5</accession>
<name>A0AAD8QPV5_LOLMU</name>
<sequence>MRWTTDPVKWLRWVEDTAAEATVVDCWMSIWFRDSAGMIWYEEEPSIARGGEEQLDKKLDKKLDMELDVKTSHGCAREEREACARGGRLQAGTRADRTGRGTGPPDLITWRDYEALRNEMRREFRIEDDGLRGEVQEINQKLDATNETVTAMADQMTDIQRSLQALQLAVENLTNQ</sequence>
<dbReference type="EMBL" id="JAUUTY010000007">
    <property type="protein sequence ID" value="KAK1605919.1"/>
    <property type="molecule type" value="Genomic_DNA"/>
</dbReference>
<feature type="coiled-coil region" evidence="1">
    <location>
        <begin position="135"/>
        <end position="176"/>
    </location>
</feature>
<dbReference type="AlphaFoldDB" id="A0AAD8QPV5"/>
<evidence type="ECO:0000313" key="3">
    <source>
        <dbReference type="Proteomes" id="UP001231189"/>
    </source>
</evidence>
<protein>
    <submittedName>
        <fullName evidence="2">Uncharacterized protein</fullName>
    </submittedName>
</protein>
<comment type="caution">
    <text evidence="2">The sequence shown here is derived from an EMBL/GenBank/DDBJ whole genome shotgun (WGS) entry which is preliminary data.</text>
</comment>
<reference evidence="2" key="1">
    <citation type="submission" date="2023-07" db="EMBL/GenBank/DDBJ databases">
        <title>A chromosome-level genome assembly of Lolium multiflorum.</title>
        <authorList>
            <person name="Chen Y."/>
            <person name="Copetti D."/>
            <person name="Kolliker R."/>
            <person name="Studer B."/>
        </authorList>
    </citation>
    <scope>NUCLEOTIDE SEQUENCE</scope>
    <source>
        <strain evidence="2">02402/16</strain>
        <tissue evidence="2">Leaf</tissue>
    </source>
</reference>
<gene>
    <name evidence="2" type="ORF">QYE76_029592</name>
</gene>
<keyword evidence="3" id="KW-1185">Reference proteome</keyword>
<evidence type="ECO:0000313" key="2">
    <source>
        <dbReference type="EMBL" id="KAK1605919.1"/>
    </source>
</evidence>
<keyword evidence="1" id="KW-0175">Coiled coil</keyword>
<proteinExistence type="predicted"/>
<evidence type="ECO:0000256" key="1">
    <source>
        <dbReference type="SAM" id="Coils"/>
    </source>
</evidence>